<protein>
    <submittedName>
        <fullName evidence="1">Uncharacterized protein</fullName>
    </submittedName>
</protein>
<dbReference type="EMBL" id="JACHMI010000001">
    <property type="protein sequence ID" value="MBB6556855.1"/>
    <property type="molecule type" value="Genomic_DNA"/>
</dbReference>
<proteinExistence type="predicted"/>
<organism evidence="1 2">
    <name type="scientific">Nonomuraea rubra</name>
    <dbReference type="NCBI Taxonomy" id="46180"/>
    <lineage>
        <taxon>Bacteria</taxon>
        <taxon>Bacillati</taxon>
        <taxon>Actinomycetota</taxon>
        <taxon>Actinomycetes</taxon>
        <taxon>Streptosporangiales</taxon>
        <taxon>Streptosporangiaceae</taxon>
        <taxon>Nonomuraea</taxon>
    </lineage>
</organism>
<sequence length="123" mass="13642">MSRLFPGGVRILAIGVALALSTSCGYVEQQRVTRSFAEMEQVARAIAPDDLIDGPRTVGDAEFQAIYREGDRVHFQLGGNGPSVDPYGYVWSPSRVPVDDSHPSIASSFKHVQGHWYRWNDSY</sequence>
<keyword evidence="2" id="KW-1185">Reference proteome</keyword>
<dbReference type="PROSITE" id="PS51257">
    <property type="entry name" value="PROKAR_LIPOPROTEIN"/>
    <property type="match status" value="1"/>
</dbReference>
<dbReference type="Proteomes" id="UP000565579">
    <property type="component" value="Unassembled WGS sequence"/>
</dbReference>
<dbReference type="RefSeq" id="WP_185111281.1">
    <property type="nucleotide sequence ID" value="NZ_BAAAXY010000180.1"/>
</dbReference>
<evidence type="ECO:0000313" key="1">
    <source>
        <dbReference type="EMBL" id="MBB6556855.1"/>
    </source>
</evidence>
<reference evidence="1 2" key="1">
    <citation type="submission" date="2020-08" db="EMBL/GenBank/DDBJ databases">
        <title>Sequencing the genomes of 1000 actinobacteria strains.</title>
        <authorList>
            <person name="Klenk H.-P."/>
        </authorList>
    </citation>
    <scope>NUCLEOTIDE SEQUENCE [LARGE SCALE GENOMIC DNA]</scope>
    <source>
        <strain evidence="1 2">DSM 43768</strain>
    </source>
</reference>
<dbReference type="AlphaFoldDB" id="A0A7X0P7U7"/>
<evidence type="ECO:0000313" key="2">
    <source>
        <dbReference type="Proteomes" id="UP000565579"/>
    </source>
</evidence>
<accession>A0A7X0P7U7</accession>
<comment type="caution">
    <text evidence="1">The sequence shown here is derived from an EMBL/GenBank/DDBJ whole genome shotgun (WGS) entry which is preliminary data.</text>
</comment>
<gene>
    <name evidence="1" type="ORF">HD593_011650</name>
</gene>
<name>A0A7X0P7U7_9ACTN</name>